<feature type="domain" description="RRM" evidence="11">
    <location>
        <begin position="599"/>
        <end position="670"/>
    </location>
</feature>
<dbReference type="Gene3D" id="3.40.50.300">
    <property type="entry name" value="P-loop containing nucleotide triphosphate hydrolases"/>
    <property type="match status" value="1"/>
</dbReference>
<dbReference type="Proteomes" id="UP000681967">
    <property type="component" value="Unassembled WGS sequence"/>
</dbReference>
<evidence type="ECO:0000256" key="4">
    <source>
        <dbReference type="ARBA" id="ARBA00022490"/>
    </source>
</evidence>
<evidence type="ECO:0000256" key="7">
    <source>
        <dbReference type="ARBA" id="ARBA00022942"/>
    </source>
</evidence>
<dbReference type="SUPFAM" id="SSF54928">
    <property type="entry name" value="RNA-binding domain, RBD"/>
    <property type="match status" value="1"/>
</dbReference>
<dbReference type="SMART" id="SM00360">
    <property type="entry name" value="RRM"/>
    <property type="match status" value="1"/>
</dbReference>
<dbReference type="InterPro" id="IPR003593">
    <property type="entry name" value="AAA+_ATPase"/>
</dbReference>
<dbReference type="InterPro" id="IPR041569">
    <property type="entry name" value="AAA_lid_3"/>
</dbReference>
<dbReference type="Pfam" id="PF16450">
    <property type="entry name" value="Prot_ATP_ID_OB_C"/>
    <property type="match status" value="1"/>
</dbReference>
<reference evidence="12" key="1">
    <citation type="submission" date="2021-02" db="EMBL/GenBank/DDBJ databases">
        <authorList>
            <person name="Nowell W R."/>
        </authorList>
    </citation>
    <scope>NUCLEOTIDE SEQUENCE</scope>
</reference>
<evidence type="ECO:0000313" key="13">
    <source>
        <dbReference type="Proteomes" id="UP000681967"/>
    </source>
</evidence>
<feature type="compositionally biased region" description="Polar residues" evidence="10">
    <location>
        <begin position="512"/>
        <end position="523"/>
    </location>
</feature>
<dbReference type="InterPro" id="IPR035979">
    <property type="entry name" value="RBD_domain_sf"/>
</dbReference>
<dbReference type="GO" id="GO:0005634">
    <property type="term" value="C:nucleus"/>
    <property type="evidence" value="ECO:0007669"/>
    <property type="project" value="UniProtKB-SubCell"/>
</dbReference>
<evidence type="ECO:0000256" key="9">
    <source>
        <dbReference type="PROSITE-ProRule" id="PRU00176"/>
    </source>
</evidence>
<dbReference type="Gene3D" id="2.40.50.140">
    <property type="entry name" value="Nucleic acid-binding proteins"/>
    <property type="match status" value="1"/>
</dbReference>
<dbReference type="SMART" id="SM00382">
    <property type="entry name" value="AAA"/>
    <property type="match status" value="1"/>
</dbReference>
<dbReference type="FunFam" id="3.40.50.300:FF:000033">
    <property type="entry name" value="26S protease regulatory subunit 6B"/>
    <property type="match status" value="1"/>
</dbReference>
<name>A0A8S2S0W8_9BILA</name>
<dbReference type="GO" id="GO:0000502">
    <property type="term" value="C:proteasome complex"/>
    <property type="evidence" value="ECO:0007669"/>
    <property type="project" value="UniProtKB-KW"/>
</dbReference>
<feature type="compositionally biased region" description="Polar residues" evidence="10">
    <location>
        <begin position="576"/>
        <end position="588"/>
    </location>
</feature>
<dbReference type="GO" id="GO:0003723">
    <property type="term" value="F:RNA binding"/>
    <property type="evidence" value="ECO:0007669"/>
    <property type="project" value="UniProtKB-UniRule"/>
</dbReference>
<keyword evidence="9" id="KW-0694">RNA-binding</keyword>
<evidence type="ECO:0000256" key="5">
    <source>
        <dbReference type="ARBA" id="ARBA00022741"/>
    </source>
</evidence>
<accession>A0A8S2S0W8</accession>
<dbReference type="Pfam" id="PF00004">
    <property type="entry name" value="AAA"/>
    <property type="match status" value="1"/>
</dbReference>
<dbReference type="Gene3D" id="1.10.8.60">
    <property type="match status" value="1"/>
</dbReference>
<dbReference type="Pfam" id="PF00076">
    <property type="entry name" value="RRM_1"/>
    <property type="match status" value="1"/>
</dbReference>
<dbReference type="InterPro" id="IPR012677">
    <property type="entry name" value="Nucleotide-bd_a/b_plait_sf"/>
</dbReference>
<dbReference type="FunFam" id="1.10.8.60:FF:000018">
    <property type="entry name" value="26S protease regulatory subunit 6B"/>
    <property type="match status" value="1"/>
</dbReference>
<dbReference type="AlphaFoldDB" id="A0A8S2S0W8"/>
<dbReference type="InterPro" id="IPR032501">
    <property type="entry name" value="Prot_ATP_ID_OB_2nd"/>
</dbReference>
<keyword evidence="8" id="KW-0539">Nucleus</keyword>
<dbReference type="PANTHER" id="PTHR23073">
    <property type="entry name" value="26S PROTEASOME REGULATORY SUBUNIT"/>
    <property type="match status" value="1"/>
</dbReference>
<evidence type="ECO:0000256" key="6">
    <source>
        <dbReference type="ARBA" id="ARBA00022840"/>
    </source>
</evidence>
<dbReference type="PROSITE" id="PS50102">
    <property type="entry name" value="RRM"/>
    <property type="match status" value="1"/>
</dbReference>
<proteinExistence type="inferred from homology"/>
<keyword evidence="4" id="KW-0963">Cytoplasm</keyword>
<dbReference type="Pfam" id="PF17862">
    <property type="entry name" value="AAA_lid_3"/>
    <property type="match status" value="1"/>
</dbReference>
<keyword evidence="7" id="KW-0647">Proteasome</keyword>
<evidence type="ECO:0000313" key="12">
    <source>
        <dbReference type="EMBL" id="CAF4200046.1"/>
    </source>
</evidence>
<protein>
    <recommendedName>
        <fullName evidence="11">RRM domain-containing protein</fullName>
    </recommendedName>
</protein>
<comment type="subcellular location">
    <subcellularLocation>
        <location evidence="2">Cytoplasm</location>
    </subcellularLocation>
    <subcellularLocation>
        <location evidence="1">Nucleus</location>
    </subcellularLocation>
</comment>
<dbReference type="InterPro" id="IPR012340">
    <property type="entry name" value="NA-bd_OB-fold"/>
</dbReference>
<sequence>NNNLEFLGSNYYVRILSTIDRELLKTGASVALHKHSNALVDILPPESDSSISMLQADEKPDVDYADIGGLDLQKQEIREAVELPLTHYELYKLIGIDPPRGVLMYGPPGCGKTMLAKAVARHTTAAFIRVVGSEFVQKYLGEGPRMVRDVFRLAKENSPAIIFIDEIDAIATKRFDAQTGADREVQRILLELLNQMDGFDQSINVKVIMATNRADTLDPALLRPGRLDRKIEFPLPDRRQKRLIFSTVTSKMNLSDEVDLEDYVARPDRISGADINSICQEAGMQAVRENRYIVLAKDFEKAYKNVVKKNEQDFEFYKISALSRLSKPTRINNNNNNNNNVHRRLSASTTPIITDARQLLANRNKQIFDARQLLSRQSSTTPNTSLIIQNSVVQTEEEQDDDEDERTTEVISKFNNNRLTFENSNLSFKKNNNTQQTFQNVNPTELFSFTKTIINTSLHNEDNNQQIEPNHKKSTLSDTKLNISFVKDPPRKRLRSPSPSTPPVIRRLHDASIQTTHSPSLSRSPIRINSHRQHLDERDDHDESPIKRSSSRNTTVGKGQQALFTISKTSIKRPLPNNTSNRSTLTKPSSSIESNSSSTTILVTNLQASVTEDDVFDLFSQVGRIDEIKTLSRGCVQIVYLKPEQAEEAVANYHNRLLDGQFIYVCLQQPSSVSTKSLKNSTSSRSSKSTVPKERSLSPSIDDNEYLKSNSKKISIDPTFMRQALFNPSNNTTNPVQFQVKL</sequence>
<dbReference type="PROSITE" id="PS00674">
    <property type="entry name" value="AAA"/>
    <property type="match status" value="1"/>
</dbReference>
<dbReference type="InterPro" id="IPR027417">
    <property type="entry name" value="P-loop_NTPase"/>
</dbReference>
<keyword evidence="6" id="KW-0067">ATP-binding</keyword>
<dbReference type="InterPro" id="IPR003959">
    <property type="entry name" value="ATPase_AAA_core"/>
</dbReference>
<dbReference type="CDD" id="cd19502">
    <property type="entry name" value="RecA-like_PAN_like"/>
    <property type="match status" value="1"/>
</dbReference>
<evidence type="ECO:0000256" key="1">
    <source>
        <dbReference type="ARBA" id="ARBA00004123"/>
    </source>
</evidence>
<evidence type="ECO:0000256" key="8">
    <source>
        <dbReference type="ARBA" id="ARBA00023242"/>
    </source>
</evidence>
<evidence type="ECO:0000259" key="11">
    <source>
        <dbReference type="PROSITE" id="PS50102"/>
    </source>
</evidence>
<feature type="compositionally biased region" description="Low complexity" evidence="10">
    <location>
        <begin position="589"/>
        <end position="598"/>
    </location>
</feature>
<dbReference type="InterPro" id="IPR000504">
    <property type="entry name" value="RRM_dom"/>
</dbReference>
<feature type="compositionally biased region" description="Polar residues" evidence="10">
    <location>
        <begin position="547"/>
        <end position="569"/>
    </location>
</feature>
<dbReference type="GO" id="GO:0005737">
    <property type="term" value="C:cytoplasm"/>
    <property type="evidence" value="ECO:0007669"/>
    <property type="project" value="UniProtKB-SubCell"/>
</dbReference>
<comment type="caution">
    <text evidence="12">The sequence shown here is derived from an EMBL/GenBank/DDBJ whole genome shotgun (WGS) entry which is preliminary data.</text>
</comment>
<comment type="similarity">
    <text evidence="3">Belongs to the AAA ATPase family.</text>
</comment>
<dbReference type="SUPFAM" id="SSF52540">
    <property type="entry name" value="P-loop containing nucleoside triphosphate hydrolases"/>
    <property type="match status" value="1"/>
</dbReference>
<dbReference type="Gene3D" id="3.30.70.330">
    <property type="match status" value="1"/>
</dbReference>
<dbReference type="InterPro" id="IPR050221">
    <property type="entry name" value="26S_Proteasome_ATPase"/>
</dbReference>
<feature type="non-terminal residue" evidence="12">
    <location>
        <position position="1"/>
    </location>
</feature>
<feature type="region of interest" description="Disordered" evidence="10">
    <location>
        <begin position="675"/>
        <end position="704"/>
    </location>
</feature>
<evidence type="ECO:0000256" key="2">
    <source>
        <dbReference type="ARBA" id="ARBA00004496"/>
    </source>
</evidence>
<feature type="compositionally biased region" description="Basic and acidic residues" evidence="10">
    <location>
        <begin position="533"/>
        <end position="546"/>
    </location>
</feature>
<feature type="compositionally biased region" description="Low complexity" evidence="10">
    <location>
        <begin position="675"/>
        <end position="690"/>
    </location>
</feature>
<gene>
    <name evidence="12" type="ORF">BYL167_LOCUS23603</name>
</gene>
<keyword evidence="5" id="KW-0547">Nucleotide-binding</keyword>
<evidence type="ECO:0000256" key="10">
    <source>
        <dbReference type="SAM" id="MobiDB-lite"/>
    </source>
</evidence>
<dbReference type="InterPro" id="IPR003960">
    <property type="entry name" value="ATPase_AAA_CS"/>
</dbReference>
<organism evidence="12 13">
    <name type="scientific">Rotaria magnacalcarata</name>
    <dbReference type="NCBI Taxonomy" id="392030"/>
    <lineage>
        <taxon>Eukaryota</taxon>
        <taxon>Metazoa</taxon>
        <taxon>Spiralia</taxon>
        <taxon>Gnathifera</taxon>
        <taxon>Rotifera</taxon>
        <taxon>Eurotatoria</taxon>
        <taxon>Bdelloidea</taxon>
        <taxon>Philodinida</taxon>
        <taxon>Philodinidae</taxon>
        <taxon>Rotaria</taxon>
    </lineage>
</organism>
<feature type="region of interest" description="Disordered" evidence="10">
    <location>
        <begin position="460"/>
        <end position="598"/>
    </location>
</feature>
<evidence type="ECO:0000256" key="3">
    <source>
        <dbReference type="ARBA" id="ARBA00006914"/>
    </source>
</evidence>
<dbReference type="GO" id="GO:0005524">
    <property type="term" value="F:ATP binding"/>
    <property type="evidence" value="ECO:0007669"/>
    <property type="project" value="UniProtKB-KW"/>
</dbReference>
<dbReference type="GO" id="GO:0016887">
    <property type="term" value="F:ATP hydrolysis activity"/>
    <property type="evidence" value="ECO:0007669"/>
    <property type="project" value="InterPro"/>
</dbReference>
<dbReference type="EMBL" id="CAJOBH010017513">
    <property type="protein sequence ID" value="CAF4200046.1"/>
    <property type="molecule type" value="Genomic_DNA"/>
</dbReference>